<organism evidence="1 2">
    <name type="scientific">Neisseria shayeganii 871</name>
    <dbReference type="NCBI Taxonomy" id="1032488"/>
    <lineage>
        <taxon>Bacteria</taxon>
        <taxon>Pseudomonadati</taxon>
        <taxon>Pseudomonadota</taxon>
        <taxon>Betaproteobacteria</taxon>
        <taxon>Neisseriales</taxon>
        <taxon>Neisseriaceae</taxon>
        <taxon>Neisseria</taxon>
    </lineage>
</organism>
<gene>
    <name evidence="1" type="ORF">HMPREF9371_0241</name>
</gene>
<name>G4CF52_9NEIS</name>
<reference evidence="1 2" key="1">
    <citation type="submission" date="2011-05" db="EMBL/GenBank/DDBJ databases">
        <authorList>
            <person name="Muzny D."/>
            <person name="Qin X."/>
            <person name="Deng J."/>
            <person name="Jiang H."/>
            <person name="Liu Y."/>
            <person name="Qu J."/>
            <person name="Song X.-Z."/>
            <person name="Zhang L."/>
            <person name="Thornton R."/>
            <person name="Coyle M."/>
            <person name="Francisco L."/>
            <person name="Jackson L."/>
            <person name="Javaid M."/>
            <person name="Korchina V."/>
            <person name="Kovar C."/>
            <person name="Mata R."/>
            <person name="Mathew T."/>
            <person name="Ngo R."/>
            <person name="Nguyen L."/>
            <person name="Nguyen N."/>
            <person name="Okwuonu G."/>
            <person name="Ongeri F."/>
            <person name="Pham C."/>
            <person name="Simmons D."/>
            <person name="Wilczek-Boney K."/>
            <person name="Hale W."/>
            <person name="Jakkamsetti A."/>
            <person name="Pham P."/>
            <person name="Ruth R."/>
            <person name="San Lucas F."/>
            <person name="Warren J."/>
            <person name="Zhang J."/>
            <person name="Zhao Z."/>
            <person name="Zhou C."/>
            <person name="Zhu D."/>
            <person name="Lee S."/>
            <person name="Bess C."/>
            <person name="Blankenburg K."/>
            <person name="Forbes L."/>
            <person name="Fu Q."/>
            <person name="Gubbala S."/>
            <person name="Hirani K."/>
            <person name="Jayaseelan J.C."/>
            <person name="Lara F."/>
            <person name="Munidasa M."/>
            <person name="Palculict T."/>
            <person name="Patil S."/>
            <person name="Pu L.-L."/>
            <person name="Saada N."/>
            <person name="Tang L."/>
            <person name="Weissenberger G."/>
            <person name="Zhu Y."/>
            <person name="Hemphill L."/>
            <person name="Shang Y."/>
            <person name="Youmans B."/>
            <person name="Ayvaz T."/>
            <person name="Ross M."/>
            <person name="Santibanez J."/>
            <person name="Aqrawi P."/>
            <person name="Gross S."/>
            <person name="Joshi V."/>
            <person name="Fowler G."/>
            <person name="Nazareth L."/>
            <person name="Reid J."/>
            <person name="Worley K."/>
            <person name="Petrosino J."/>
            <person name="Highlander S."/>
            <person name="Gibbs R."/>
        </authorList>
    </citation>
    <scope>NUCLEOTIDE SEQUENCE [LARGE SCALE GENOMIC DNA]</scope>
    <source>
        <strain evidence="1 2">871</strain>
    </source>
</reference>
<evidence type="ECO:0000313" key="2">
    <source>
        <dbReference type="Proteomes" id="UP000003019"/>
    </source>
</evidence>
<evidence type="ECO:0000313" key="1">
    <source>
        <dbReference type="EMBL" id="EGY53590.1"/>
    </source>
</evidence>
<dbReference type="HOGENOM" id="CLU_3292958_0_0_4"/>
<dbReference type="Proteomes" id="UP000003019">
    <property type="component" value="Unassembled WGS sequence"/>
</dbReference>
<protein>
    <submittedName>
        <fullName evidence="1">Uncharacterized protein</fullName>
    </submittedName>
</protein>
<accession>G4CF52</accession>
<dbReference type="AlphaFoldDB" id="G4CF52"/>
<dbReference type="EMBL" id="AGAY01000007">
    <property type="protein sequence ID" value="EGY53590.1"/>
    <property type="molecule type" value="Genomic_DNA"/>
</dbReference>
<comment type="caution">
    <text evidence="1">The sequence shown here is derived from an EMBL/GenBank/DDBJ whole genome shotgun (WGS) entry which is preliminary data.</text>
</comment>
<sequence>MTVSSGHKHNAEMRRKCSFCKSLGLVLQSIRLPENPFQVA</sequence>
<keyword evidence="2" id="KW-1185">Reference proteome</keyword>
<proteinExistence type="predicted"/>